<reference evidence="5 6" key="1">
    <citation type="submission" date="2024-02" db="EMBL/GenBank/DDBJ databases">
        <authorList>
            <person name="Vignale AGUSTIN F."/>
            <person name="Sosa J E."/>
            <person name="Modenutti C."/>
        </authorList>
    </citation>
    <scope>NUCLEOTIDE SEQUENCE [LARGE SCALE GENOMIC DNA]</scope>
</reference>
<feature type="domain" description="C-JID" evidence="3">
    <location>
        <begin position="490"/>
        <end position="615"/>
    </location>
</feature>
<keyword evidence="6" id="KW-1185">Reference proteome</keyword>
<dbReference type="Pfam" id="PF20160">
    <property type="entry name" value="C-JID"/>
    <property type="match status" value="1"/>
</dbReference>
<evidence type="ECO:0000256" key="1">
    <source>
        <dbReference type="ARBA" id="ARBA00022614"/>
    </source>
</evidence>
<dbReference type="InterPro" id="IPR001611">
    <property type="entry name" value="Leu-rich_rpt"/>
</dbReference>
<name>A0ABC8SDY4_9AQUA</name>
<keyword evidence="1" id="KW-0433">Leucine-rich repeat</keyword>
<dbReference type="Pfam" id="PF00560">
    <property type="entry name" value="LRR_1"/>
    <property type="match status" value="1"/>
</dbReference>
<comment type="caution">
    <text evidence="5">The sequence shown here is derived from an EMBL/GenBank/DDBJ whole genome shotgun (WGS) entry which is preliminary data.</text>
</comment>
<dbReference type="AlphaFoldDB" id="A0ABC8SDY4"/>
<dbReference type="Proteomes" id="UP001642360">
    <property type="component" value="Unassembled WGS sequence"/>
</dbReference>
<dbReference type="Pfam" id="PF23282">
    <property type="entry name" value="WHD_ROQ1"/>
    <property type="match status" value="1"/>
</dbReference>
<evidence type="ECO:0000259" key="4">
    <source>
        <dbReference type="Pfam" id="PF23282"/>
    </source>
</evidence>
<sequence>MDKEYAITILNGCGFFSEIGISDLINRCLLTTNEKNELWMHNLLRDMGREIVCEESHKEPGKRSRLWHHEDVCDVLKKEKGTEVVEGIVLVRPFLEDVNLRTEAFVRMKKLRLLQINCVHLAGSFEHIFGDLRWLCWHYCPLKYLPSNFHLENLVALDMQHSNIKQLGSSIKSLKNLKVLNLSHSKFLTKTPDFTGVSRLETLLFENCSTLFEVHPSIGLLDRLTFFSLKDCENVCDLPSSICKLRSLGHLNITGCSNLKELPEHLGNMQCLTELLADGTAIIQLPFSCGLLKNLTTLSLRGCNQNLPSKSWFSLISSWVSPRRHPDSIRFLPPSISCLCFLRKLNVSDCNLYEGDIPADLGSLCSLEILDLKQNNFRGLPFSLCHLSKLHYLGLGGCKSLQLLTELPPNLRSLYADNCTSMEKLPNLSNYKRLVSLVLSDCRRLFEIEGLKDLNSLRMICLDSCTNLANAFKDSFFKGYSEHNGPEIFLPSGEIPDWFSYRMMGSSIFFDMPLDVEHKFFGMTLWAVFAAREEGKFTAAPYAIIYDKTNGGEWTNLPNIYHVRITRQENSRVSYVPKSYLKYPIKGGERIEVCFKTCLFLEVKKCGVHLIYNPDIQEHNEGQSLYTDEDVGTHEFLGYVNGKRSRNIDGAETSSNLEDRCSKRLRMEPDST</sequence>
<dbReference type="SUPFAM" id="SSF52058">
    <property type="entry name" value="L domain-like"/>
    <property type="match status" value="2"/>
</dbReference>
<dbReference type="PANTHER" id="PTHR11017:SF271">
    <property type="entry name" value="DISEASE RESISTANCE PROTEIN (TIR-NBS-LRR CLASS) FAMILY"/>
    <property type="match status" value="1"/>
</dbReference>
<evidence type="ECO:0008006" key="7">
    <source>
        <dbReference type="Google" id="ProtNLM"/>
    </source>
</evidence>
<keyword evidence="2" id="KW-0677">Repeat</keyword>
<feature type="domain" description="Disease resistance protein Roq1-like winged-helix" evidence="4">
    <location>
        <begin position="7"/>
        <end position="56"/>
    </location>
</feature>
<dbReference type="InterPro" id="IPR044974">
    <property type="entry name" value="Disease_R_plants"/>
</dbReference>
<accession>A0ABC8SDY4</accession>
<dbReference type="PANTHER" id="PTHR11017">
    <property type="entry name" value="LEUCINE-RICH REPEAT-CONTAINING PROTEIN"/>
    <property type="match status" value="1"/>
</dbReference>
<organism evidence="5 6">
    <name type="scientific">Ilex paraguariensis</name>
    <name type="common">yerba mate</name>
    <dbReference type="NCBI Taxonomy" id="185542"/>
    <lineage>
        <taxon>Eukaryota</taxon>
        <taxon>Viridiplantae</taxon>
        <taxon>Streptophyta</taxon>
        <taxon>Embryophyta</taxon>
        <taxon>Tracheophyta</taxon>
        <taxon>Spermatophyta</taxon>
        <taxon>Magnoliopsida</taxon>
        <taxon>eudicotyledons</taxon>
        <taxon>Gunneridae</taxon>
        <taxon>Pentapetalae</taxon>
        <taxon>asterids</taxon>
        <taxon>campanulids</taxon>
        <taxon>Aquifoliales</taxon>
        <taxon>Aquifoliaceae</taxon>
        <taxon>Ilex</taxon>
    </lineage>
</organism>
<evidence type="ECO:0000259" key="3">
    <source>
        <dbReference type="Pfam" id="PF20160"/>
    </source>
</evidence>
<evidence type="ECO:0000313" key="6">
    <source>
        <dbReference type="Proteomes" id="UP001642360"/>
    </source>
</evidence>
<evidence type="ECO:0000313" key="5">
    <source>
        <dbReference type="EMBL" id="CAK9152712.1"/>
    </source>
</evidence>
<dbReference type="InterPro" id="IPR045344">
    <property type="entry name" value="C-JID"/>
</dbReference>
<dbReference type="EMBL" id="CAUOFW020002285">
    <property type="protein sequence ID" value="CAK9152712.1"/>
    <property type="molecule type" value="Genomic_DNA"/>
</dbReference>
<dbReference type="InterPro" id="IPR032675">
    <property type="entry name" value="LRR_dom_sf"/>
</dbReference>
<evidence type="ECO:0000256" key="2">
    <source>
        <dbReference type="ARBA" id="ARBA00022737"/>
    </source>
</evidence>
<gene>
    <name evidence="5" type="ORF">ILEXP_LOCUS20944</name>
</gene>
<dbReference type="Gene3D" id="3.80.10.10">
    <property type="entry name" value="Ribonuclease Inhibitor"/>
    <property type="match status" value="3"/>
</dbReference>
<protein>
    <recommendedName>
        <fullName evidence="7">TMV resistance protein N-like</fullName>
    </recommendedName>
</protein>
<dbReference type="InterPro" id="IPR058192">
    <property type="entry name" value="WHD_ROQ1-like"/>
</dbReference>
<proteinExistence type="predicted"/>